<dbReference type="CDD" id="cd11387">
    <property type="entry name" value="bHLHzip_USF_MITF"/>
    <property type="match status" value="1"/>
</dbReference>
<dbReference type="PANTHER" id="PTHR46117:SF3">
    <property type="entry name" value="FI24210P1"/>
    <property type="match status" value="1"/>
</dbReference>
<dbReference type="InterPro" id="IPR051732">
    <property type="entry name" value="USF"/>
</dbReference>
<feature type="compositionally biased region" description="Low complexity" evidence="5">
    <location>
        <begin position="158"/>
        <end position="173"/>
    </location>
</feature>
<accession>A0AAW0CIT1</accession>
<dbReference type="Gene3D" id="4.10.280.10">
    <property type="entry name" value="Helix-loop-helix DNA-binding domain"/>
    <property type="match status" value="1"/>
</dbReference>
<evidence type="ECO:0000313" key="7">
    <source>
        <dbReference type="EMBL" id="KAK7038873.1"/>
    </source>
</evidence>
<sequence>MYTHTYKHQPHIRQEGFSVDPTTHPAGQDYPNDPMDFNSMARMDFTDELASLMGAASPPHHTQQQSNERSTQSPDPGSYKTHNIFDMSATTAAPTTNNFNSTVPALNSSMRFEPHGSNEGWRHTPSPIEGRSESRSRSRPPGGASGAGPANGGGGNVGPTRTTRTRRGSSAAGEYGRPNAIVIPGSRPNHHGLSSPLSSSAATTSGSWLGPASPASEFTLPTPDSLHHHGHHSLHSLHNHNSFGGYNGNAPGTNGYGSYNQSNTGANGYFNGNGAGMSPQTEYHLTTPSTSLPVTGNIHQHLGGHHHHTRSTSASNAPTVQTPTNAISANQTPTSATNISPAEKQAIVASEKRRRRRESHNAVERRRRDNINEKISELATLIPEDMLEGGIPSLSGSSAPPPIAPSTAGGDSPTSPGGDLLSPIDGTDSHLWPEPKKEESLGMFGEDILGSATSPTATTNSNGSGNGNANNAGGVVKANKGMILRRSVEYIRYLQQLVQTQNTRNRQLEAELAHYRPGHGSPGDEFLFNPPSAGGGYGVEGAGYGGSYRILDSMPEEAPPPTNTISGTNDGKAGDVGVGMVSPVSQPASGSTPSSPEDDDSEYEEKETSKKKVVARGRRPASGRTPAKRKGAKAKDGEDVDMGGSDAEEIMQE</sequence>
<feature type="compositionally biased region" description="Low complexity" evidence="5">
    <location>
        <begin position="89"/>
        <end position="102"/>
    </location>
</feature>
<feature type="region of interest" description="Disordered" evidence="5">
    <location>
        <begin position="55"/>
        <end position="236"/>
    </location>
</feature>
<feature type="compositionally biased region" description="Basic residues" evidence="5">
    <location>
        <begin position="609"/>
        <end position="632"/>
    </location>
</feature>
<evidence type="ECO:0000256" key="4">
    <source>
        <dbReference type="ARBA" id="ARBA00023242"/>
    </source>
</evidence>
<feature type="region of interest" description="Disordered" evidence="5">
    <location>
        <begin position="1"/>
        <end position="32"/>
    </location>
</feature>
<keyword evidence="4" id="KW-0539">Nucleus</keyword>
<dbReference type="AlphaFoldDB" id="A0AAW0CIT1"/>
<feature type="compositionally biased region" description="Polar residues" evidence="5">
    <location>
        <begin position="60"/>
        <end position="75"/>
    </location>
</feature>
<feature type="compositionally biased region" description="Acidic residues" evidence="5">
    <location>
        <begin position="596"/>
        <end position="605"/>
    </location>
</feature>
<organism evidence="7 8">
    <name type="scientific">Paramarasmius palmivorus</name>
    <dbReference type="NCBI Taxonomy" id="297713"/>
    <lineage>
        <taxon>Eukaryota</taxon>
        <taxon>Fungi</taxon>
        <taxon>Dikarya</taxon>
        <taxon>Basidiomycota</taxon>
        <taxon>Agaricomycotina</taxon>
        <taxon>Agaricomycetes</taxon>
        <taxon>Agaricomycetidae</taxon>
        <taxon>Agaricales</taxon>
        <taxon>Marasmiineae</taxon>
        <taxon>Marasmiaceae</taxon>
        <taxon>Paramarasmius</taxon>
    </lineage>
</organism>
<feature type="region of interest" description="Disordered" evidence="5">
    <location>
        <begin position="301"/>
        <end position="368"/>
    </location>
</feature>
<feature type="compositionally biased region" description="Polar residues" evidence="5">
    <location>
        <begin position="311"/>
        <end position="340"/>
    </location>
</feature>
<protein>
    <recommendedName>
        <fullName evidence="6">BHLH domain-containing protein</fullName>
    </recommendedName>
</protein>
<feature type="domain" description="BHLH" evidence="6">
    <location>
        <begin position="355"/>
        <end position="494"/>
    </location>
</feature>
<dbReference type="SUPFAM" id="SSF47459">
    <property type="entry name" value="HLH, helix-loop-helix DNA-binding domain"/>
    <property type="match status" value="1"/>
</dbReference>
<evidence type="ECO:0000259" key="6">
    <source>
        <dbReference type="PROSITE" id="PS50888"/>
    </source>
</evidence>
<feature type="compositionally biased region" description="Low complexity" evidence="5">
    <location>
        <begin position="450"/>
        <end position="474"/>
    </location>
</feature>
<comment type="caution">
    <text evidence="7">The sequence shown here is derived from an EMBL/GenBank/DDBJ whole genome shotgun (WGS) entry which is preliminary data.</text>
</comment>
<dbReference type="GO" id="GO:0046983">
    <property type="term" value="F:protein dimerization activity"/>
    <property type="evidence" value="ECO:0007669"/>
    <property type="project" value="InterPro"/>
</dbReference>
<reference evidence="7 8" key="1">
    <citation type="submission" date="2024-01" db="EMBL/GenBank/DDBJ databases">
        <title>A draft genome for a cacao thread blight-causing isolate of Paramarasmius palmivorus.</title>
        <authorList>
            <person name="Baruah I.K."/>
            <person name="Bukari Y."/>
            <person name="Amoako-Attah I."/>
            <person name="Meinhardt L.W."/>
            <person name="Bailey B.A."/>
            <person name="Cohen S.P."/>
        </authorList>
    </citation>
    <scope>NUCLEOTIDE SEQUENCE [LARGE SCALE GENOMIC DNA]</scope>
    <source>
        <strain evidence="7 8">GH-12</strain>
    </source>
</reference>
<feature type="compositionally biased region" description="Gly residues" evidence="5">
    <location>
        <begin position="143"/>
        <end position="157"/>
    </location>
</feature>
<name>A0AAW0CIT1_9AGAR</name>
<keyword evidence="2" id="KW-0805">Transcription regulation</keyword>
<evidence type="ECO:0000256" key="5">
    <source>
        <dbReference type="SAM" id="MobiDB-lite"/>
    </source>
</evidence>
<dbReference type="Pfam" id="PF00010">
    <property type="entry name" value="HLH"/>
    <property type="match status" value="1"/>
</dbReference>
<dbReference type="EMBL" id="JAYKXP010000042">
    <property type="protein sequence ID" value="KAK7038873.1"/>
    <property type="molecule type" value="Genomic_DNA"/>
</dbReference>
<evidence type="ECO:0000313" key="8">
    <source>
        <dbReference type="Proteomes" id="UP001383192"/>
    </source>
</evidence>
<evidence type="ECO:0000256" key="1">
    <source>
        <dbReference type="ARBA" id="ARBA00004123"/>
    </source>
</evidence>
<feature type="compositionally biased region" description="Low complexity" evidence="5">
    <location>
        <begin position="389"/>
        <end position="398"/>
    </location>
</feature>
<feature type="region of interest" description="Disordered" evidence="5">
    <location>
        <begin position="387"/>
        <end position="435"/>
    </location>
</feature>
<feature type="compositionally biased region" description="Basic and acidic residues" evidence="5">
    <location>
        <begin position="112"/>
        <end position="122"/>
    </location>
</feature>
<feature type="region of interest" description="Disordered" evidence="5">
    <location>
        <begin position="550"/>
        <end position="653"/>
    </location>
</feature>
<dbReference type="GO" id="GO:0000981">
    <property type="term" value="F:DNA-binding transcription factor activity, RNA polymerase II-specific"/>
    <property type="evidence" value="ECO:0007669"/>
    <property type="project" value="TreeGrafter"/>
</dbReference>
<dbReference type="SMART" id="SM00353">
    <property type="entry name" value="HLH"/>
    <property type="match status" value="1"/>
</dbReference>
<feature type="compositionally biased region" description="Acidic residues" evidence="5">
    <location>
        <begin position="638"/>
        <end position="653"/>
    </location>
</feature>
<keyword evidence="3" id="KW-0804">Transcription</keyword>
<evidence type="ECO:0000256" key="3">
    <source>
        <dbReference type="ARBA" id="ARBA00023163"/>
    </source>
</evidence>
<feature type="region of interest" description="Disordered" evidence="5">
    <location>
        <begin position="447"/>
        <end position="474"/>
    </location>
</feature>
<dbReference type="GO" id="GO:0005634">
    <property type="term" value="C:nucleus"/>
    <property type="evidence" value="ECO:0007669"/>
    <property type="project" value="UniProtKB-SubCell"/>
</dbReference>
<gene>
    <name evidence="7" type="ORF">VNI00_010504</name>
</gene>
<dbReference type="InterPro" id="IPR011598">
    <property type="entry name" value="bHLH_dom"/>
</dbReference>
<proteinExistence type="predicted"/>
<dbReference type="PROSITE" id="PS50888">
    <property type="entry name" value="BHLH"/>
    <property type="match status" value="1"/>
</dbReference>
<keyword evidence="8" id="KW-1185">Reference proteome</keyword>
<dbReference type="PANTHER" id="PTHR46117">
    <property type="entry name" value="FI24210P1"/>
    <property type="match status" value="1"/>
</dbReference>
<dbReference type="InterPro" id="IPR036638">
    <property type="entry name" value="HLH_DNA-bd_sf"/>
</dbReference>
<feature type="compositionally biased region" description="Basic residues" evidence="5">
    <location>
        <begin position="1"/>
        <end position="11"/>
    </location>
</feature>
<dbReference type="Proteomes" id="UP001383192">
    <property type="component" value="Unassembled WGS sequence"/>
</dbReference>
<comment type="subcellular location">
    <subcellularLocation>
        <location evidence="1">Nucleus</location>
    </subcellularLocation>
</comment>
<dbReference type="GO" id="GO:0000978">
    <property type="term" value="F:RNA polymerase II cis-regulatory region sequence-specific DNA binding"/>
    <property type="evidence" value="ECO:0007669"/>
    <property type="project" value="TreeGrafter"/>
</dbReference>
<evidence type="ECO:0000256" key="2">
    <source>
        <dbReference type="ARBA" id="ARBA00023015"/>
    </source>
</evidence>
<feature type="compositionally biased region" description="Low complexity" evidence="5">
    <location>
        <begin position="192"/>
        <end position="207"/>
    </location>
</feature>
<feature type="compositionally biased region" description="Basic and acidic residues" evidence="5">
    <location>
        <begin position="359"/>
        <end position="368"/>
    </location>
</feature>